<organism evidence="1">
    <name type="scientific">Photinus pyralis</name>
    <name type="common">Common eastern firefly</name>
    <name type="synonym">Lampyris pyralis</name>
    <dbReference type="NCBI Taxonomy" id="7054"/>
    <lineage>
        <taxon>Eukaryota</taxon>
        <taxon>Metazoa</taxon>
        <taxon>Ecdysozoa</taxon>
        <taxon>Arthropoda</taxon>
        <taxon>Hexapoda</taxon>
        <taxon>Insecta</taxon>
        <taxon>Pterygota</taxon>
        <taxon>Neoptera</taxon>
        <taxon>Endopterygota</taxon>
        <taxon>Coleoptera</taxon>
        <taxon>Polyphaga</taxon>
        <taxon>Elateriformia</taxon>
        <taxon>Elateroidea</taxon>
        <taxon>Lampyridae</taxon>
        <taxon>Lampyrinae</taxon>
        <taxon>Photinus</taxon>
    </lineage>
</organism>
<evidence type="ECO:0000313" key="1">
    <source>
        <dbReference type="EMBL" id="JAV95272.1"/>
    </source>
</evidence>
<proteinExistence type="predicted"/>
<protein>
    <submittedName>
        <fullName evidence="1">Uncharacterized protein</fullName>
    </submittedName>
</protein>
<dbReference type="AlphaFoldDB" id="A0A1Y1NBF1"/>
<reference evidence="1" key="1">
    <citation type="journal article" date="2016" name="Sci. Rep.">
        <title>Molecular characterization of firefly nuptial gifts: a multi-omics approach sheds light on postcopulatory sexual selection.</title>
        <authorList>
            <person name="Al-Wathiqui N."/>
            <person name="Fallon T.R."/>
            <person name="South A."/>
            <person name="Weng J.K."/>
            <person name="Lewis S.M."/>
        </authorList>
    </citation>
    <scope>NUCLEOTIDE SEQUENCE</scope>
</reference>
<sequence>MNKLNSVLKLGNTIKNVNCNTISIKSSGMYKVTSLPNKFQVSDFWKTYIRGASMSSGIKRVAINKKSTRYTSKRFTRCVECQPRCASKRQKAVEDASNVINDECKPTPVPKKIDECEIKIAKSCTPNPCEFVCSGVLVKDTSQCPEEPIAQVPKGNWSKRNP</sequence>
<name>A0A1Y1NBF1_PHOPY</name>
<accession>A0A1Y1NBF1</accession>
<dbReference type="EMBL" id="GEZM01007259">
    <property type="protein sequence ID" value="JAV95272.1"/>
    <property type="molecule type" value="Transcribed_RNA"/>
</dbReference>